<feature type="compositionally biased region" description="Polar residues" evidence="1">
    <location>
        <begin position="1"/>
        <end position="14"/>
    </location>
</feature>
<dbReference type="EMBL" id="JAPQKT010000002">
    <property type="protein sequence ID" value="KAJ5240812.1"/>
    <property type="molecule type" value="Genomic_DNA"/>
</dbReference>
<gene>
    <name evidence="2" type="ORF">N7469_002403</name>
</gene>
<name>A0A9W9PAH6_PENCI</name>
<evidence type="ECO:0000313" key="2">
    <source>
        <dbReference type="EMBL" id="KAJ5240812.1"/>
    </source>
</evidence>
<protein>
    <submittedName>
        <fullName evidence="2">Uncharacterized protein</fullName>
    </submittedName>
</protein>
<organism evidence="2 3">
    <name type="scientific">Penicillium citrinum</name>
    <dbReference type="NCBI Taxonomy" id="5077"/>
    <lineage>
        <taxon>Eukaryota</taxon>
        <taxon>Fungi</taxon>
        <taxon>Dikarya</taxon>
        <taxon>Ascomycota</taxon>
        <taxon>Pezizomycotina</taxon>
        <taxon>Eurotiomycetes</taxon>
        <taxon>Eurotiomycetidae</taxon>
        <taxon>Eurotiales</taxon>
        <taxon>Aspergillaceae</taxon>
        <taxon>Penicillium</taxon>
    </lineage>
</organism>
<dbReference type="Proteomes" id="UP001147733">
    <property type="component" value="Unassembled WGS sequence"/>
</dbReference>
<dbReference type="OrthoDB" id="4366014at2759"/>
<proteinExistence type="predicted"/>
<dbReference type="RefSeq" id="XP_056503817.1">
    <property type="nucleotide sequence ID" value="XM_056641323.1"/>
</dbReference>
<comment type="caution">
    <text evidence="2">The sequence shown here is derived from an EMBL/GenBank/DDBJ whole genome shotgun (WGS) entry which is preliminary data.</text>
</comment>
<reference evidence="2" key="1">
    <citation type="submission" date="2022-11" db="EMBL/GenBank/DDBJ databases">
        <authorList>
            <person name="Petersen C."/>
        </authorList>
    </citation>
    <scope>NUCLEOTIDE SEQUENCE</scope>
    <source>
        <strain evidence="2">IBT 23319</strain>
    </source>
</reference>
<evidence type="ECO:0000256" key="1">
    <source>
        <dbReference type="SAM" id="MobiDB-lite"/>
    </source>
</evidence>
<feature type="region of interest" description="Disordered" evidence="1">
    <location>
        <begin position="1"/>
        <end position="63"/>
    </location>
</feature>
<accession>A0A9W9PAH6</accession>
<sequence length="77" mass="8370">MPFTKSTTPTTKILSDTSSTHSTVSTATTLKPTDSKKSKWFSLSKPTDHHHNPRSSDSAAAKKAIHNEAIASYLSLR</sequence>
<feature type="compositionally biased region" description="Low complexity" evidence="1">
    <location>
        <begin position="15"/>
        <end position="29"/>
    </location>
</feature>
<keyword evidence="3" id="KW-1185">Reference proteome</keyword>
<reference evidence="2" key="2">
    <citation type="journal article" date="2023" name="IMA Fungus">
        <title>Comparative genomic study of the Penicillium genus elucidates a diverse pangenome and 15 lateral gene transfer events.</title>
        <authorList>
            <person name="Petersen C."/>
            <person name="Sorensen T."/>
            <person name="Nielsen M.R."/>
            <person name="Sondergaard T.E."/>
            <person name="Sorensen J.L."/>
            <person name="Fitzpatrick D.A."/>
            <person name="Frisvad J.C."/>
            <person name="Nielsen K.L."/>
        </authorList>
    </citation>
    <scope>NUCLEOTIDE SEQUENCE</scope>
    <source>
        <strain evidence="2">IBT 23319</strain>
    </source>
</reference>
<dbReference type="GeneID" id="81380490"/>
<evidence type="ECO:0000313" key="3">
    <source>
        <dbReference type="Proteomes" id="UP001147733"/>
    </source>
</evidence>
<dbReference type="AlphaFoldDB" id="A0A9W9PAH6"/>